<protein>
    <submittedName>
        <fullName evidence="3">TlpA family protein disulfide reductase</fullName>
    </submittedName>
</protein>
<proteinExistence type="predicted"/>
<dbReference type="CDD" id="cd02966">
    <property type="entry name" value="TlpA_like_family"/>
    <property type="match status" value="1"/>
</dbReference>
<sequence length="185" mass="20409">MRKSTIILALVLLLGATGIWLNTKSAGLERETSAAVRNSKVAPLVNYQAPAFELKSIDGTQTYRVGGERERPVLINFWASWCGPCKLEAPDLVKIYAKYQSQLDMYAVNVTSTDSKKDAQAFVDEYGLINPILMDLDGSVFGAYNGMAFPTNLLIDKSGTIRKLYIGLRPASQIEADIQELLDEK</sequence>
<dbReference type="InterPro" id="IPR036249">
    <property type="entry name" value="Thioredoxin-like_sf"/>
</dbReference>
<dbReference type="GO" id="GO:0016209">
    <property type="term" value="F:antioxidant activity"/>
    <property type="evidence" value="ECO:0007669"/>
    <property type="project" value="InterPro"/>
</dbReference>
<dbReference type="PANTHER" id="PTHR42852">
    <property type="entry name" value="THIOL:DISULFIDE INTERCHANGE PROTEIN DSBE"/>
    <property type="match status" value="1"/>
</dbReference>
<feature type="domain" description="Thioredoxin" evidence="2">
    <location>
        <begin position="43"/>
        <end position="183"/>
    </location>
</feature>
<dbReference type="Gene3D" id="3.40.30.10">
    <property type="entry name" value="Glutaredoxin"/>
    <property type="match status" value="1"/>
</dbReference>
<organism evidence="3 4">
    <name type="scientific">Paenibacillus agilis</name>
    <dbReference type="NCBI Taxonomy" id="3020863"/>
    <lineage>
        <taxon>Bacteria</taxon>
        <taxon>Bacillati</taxon>
        <taxon>Bacillota</taxon>
        <taxon>Bacilli</taxon>
        <taxon>Bacillales</taxon>
        <taxon>Paenibacillaceae</taxon>
        <taxon>Paenibacillus</taxon>
    </lineage>
</organism>
<accession>A0A559J427</accession>
<dbReference type="PANTHER" id="PTHR42852:SF1">
    <property type="entry name" value="THIOREDOXIN-LIKE PROTEIN YNEN"/>
    <property type="match status" value="1"/>
</dbReference>
<dbReference type="PROSITE" id="PS00194">
    <property type="entry name" value="THIOREDOXIN_1"/>
    <property type="match status" value="1"/>
</dbReference>
<dbReference type="InterPro" id="IPR017937">
    <property type="entry name" value="Thioredoxin_CS"/>
</dbReference>
<dbReference type="AlphaFoldDB" id="A0A559J427"/>
<evidence type="ECO:0000256" key="1">
    <source>
        <dbReference type="ARBA" id="ARBA00023157"/>
    </source>
</evidence>
<reference evidence="3 4" key="1">
    <citation type="submission" date="2019-07" db="EMBL/GenBank/DDBJ databases">
        <authorList>
            <person name="Kim J."/>
        </authorList>
    </citation>
    <scope>NUCLEOTIDE SEQUENCE [LARGE SCALE GENOMIC DNA]</scope>
    <source>
        <strain evidence="3 4">N4</strain>
    </source>
</reference>
<comment type="caution">
    <text evidence="3">The sequence shown here is derived from an EMBL/GenBank/DDBJ whole genome shotgun (WGS) entry which is preliminary data.</text>
</comment>
<evidence type="ECO:0000313" key="3">
    <source>
        <dbReference type="EMBL" id="TVX94601.1"/>
    </source>
</evidence>
<dbReference type="InterPro" id="IPR050553">
    <property type="entry name" value="Thioredoxin_ResA/DsbE_sf"/>
</dbReference>
<gene>
    <name evidence="3" type="ORF">FPZ44_05715</name>
</gene>
<dbReference type="EMBL" id="VNJK01000001">
    <property type="protein sequence ID" value="TVX94601.1"/>
    <property type="molecule type" value="Genomic_DNA"/>
</dbReference>
<dbReference type="InterPro" id="IPR013766">
    <property type="entry name" value="Thioredoxin_domain"/>
</dbReference>
<dbReference type="OrthoDB" id="25753at2"/>
<dbReference type="Proteomes" id="UP000318102">
    <property type="component" value="Unassembled WGS sequence"/>
</dbReference>
<dbReference type="SUPFAM" id="SSF52833">
    <property type="entry name" value="Thioredoxin-like"/>
    <property type="match status" value="1"/>
</dbReference>
<dbReference type="InterPro" id="IPR000866">
    <property type="entry name" value="AhpC/TSA"/>
</dbReference>
<dbReference type="Pfam" id="PF00578">
    <property type="entry name" value="AhpC-TSA"/>
    <property type="match status" value="1"/>
</dbReference>
<dbReference type="PROSITE" id="PS51352">
    <property type="entry name" value="THIOREDOXIN_2"/>
    <property type="match status" value="1"/>
</dbReference>
<evidence type="ECO:0000259" key="2">
    <source>
        <dbReference type="PROSITE" id="PS51352"/>
    </source>
</evidence>
<evidence type="ECO:0000313" key="4">
    <source>
        <dbReference type="Proteomes" id="UP000318102"/>
    </source>
</evidence>
<name>A0A559J427_9BACL</name>
<dbReference type="GO" id="GO:0016491">
    <property type="term" value="F:oxidoreductase activity"/>
    <property type="evidence" value="ECO:0007669"/>
    <property type="project" value="InterPro"/>
</dbReference>
<keyword evidence="4" id="KW-1185">Reference proteome</keyword>
<keyword evidence="1" id="KW-1015">Disulfide bond</keyword>